<feature type="domain" description="Glycosyltransferase subfamily 4-like N-terminal" evidence="3">
    <location>
        <begin position="17"/>
        <end position="181"/>
    </location>
</feature>
<name>A0A1G1XRK1_9BACT</name>
<evidence type="ECO:0000256" key="1">
    <source>
        <dbReference type="ARBA" id="ARBA00022679"/>
    </source>
</evidence>
<dbReference type="AlphaFoldDB" id="A0A1G1XRK1"/>
<dbReference type="Pfam" id="PF13439">
    <property type="entry name" value="Glyco_transf_4"/>
    <property type="match status" value="1"/>
</dbReference>
<dbReference type="Proteomes" id="UP000176260">
    <property type="component" value="Unassembled WGS sequence"/>
</dbReference>
<dbReference type="Pfam" id="PF00534">
    <property type="entry name" value="Glycos_transf_1"/>
    <property type="match status" value="1"/>
</dbReference>
<gene>
    <name evidence="4" type="ORF">A2Y67_02340</name>
</gene>
<dbReference type="SUPFAM" id="SSF53756">
    <property type="entry name" value="UDP-Glycosyltransferase/glycogen phosphorylase"/>
    <property type="match status" value="1"/>
</dbReference>
<protein>
    <recommendedName>
        <fullName evidence="6">Glycosyl transferase family 1 domain-containing protein</fullName>
    </recommendedName>
</protein>
<dbReference type="PANTHER" id="PTHR46401">
    <property type="entry name" value="GLYCOSYLTRANSFERASE WBBK-RELATED"/>
    <property type="match status" value="1"/>
</dbReference>
<dbReference type="FunFam" id="3.40.50.2000:FF:000119">
    <property type="entry name" value="Glycosyl transferase group 1"/>
    <property type="match status" value="1"/>
</dbReference>
<organism evidence="4 5">
    <name type="scientific">Candidatus Buchananbacteria bacterium RBG_13_39_9</name>
    <dbReference type="NCBI Taxonomy" id="1797531"/>
    <lineage>
        <taxon>Bacteria</taxon>
        <taxon>Candidatus Buchananiibacteriota</taxon>
    </lineage>
</organism>
<dbReference type="GO" id="GO:0016757">
    <property type="term" value="F:glycosyltransferase activity"/>
    <property type="evidence" value="ECO:0007669"/>
    <property type="project" value="InterPro"/>
</dbReference>
<accession>A0A1G1XRK1</accession>
<dbReference type="InterPro" id="IPR001296">
    <property type="entry name" value="Glyco_trans_1"/>
</dbReference>
<sequence>MTIAIDIRCLMQPNYSGVAEYTYNLLENIFKIDEQNQYQLFYNSQHDVSANLPKFSQANVQFFGFNYPNKLFNLGLKFFKYPKIDKLLSQPDIFFMPNLNFSATTKKGRKILTVHDLSFLLYPEYFSFKQKFWHNFINPKKLINSCDKIIAVSENTKNDLINFYRIPSEKIKVVHSGLDHNLYKQIALPNFNCQQFKNKYQLPDDFILFLGTLEPRKNISGLIQAFDLLKLNFPEYINLHLVIAGDKGWKNQEIFQLAEKSPFTKQIFYLDYIQRSDKPYLYNLAKLFLFPSYYEGFGFPPLEAQACGVPVITSTNSSFIETLGETAYLVKPDHLEEITEAIHQILSTPEIKNKLILQGLENVKRFSWQNCAQDTLNILTNP</sequence>
<dbReference type="CDD" id="cd03809">
    <property type="entry name" value="GT4_MtfB-like"/>
    <property type="match status" value="1"/>
</dbReference>
<evidence type="ECO:0000259" key="2">
    <source>
        <dbReference type="Pfam" id="PF00534"/>
    </source>
</evidence>
<evidence type="ECO:0000313" key="5">
    <source>
        <dbReference type="Proteomes" id="UP000176260"/>
    </source>
</evidence>
<evidence type="ECO:0000259" key="3">
    <source>
        <dbReference type="Pfam" id="PF13439"/>
    </source>
</evidence>
<proteinExistence type="predicted"/>
<dbReference type="InterPro" id="IPR028098">
    <property type="entry name" value="Glyco_trans_4-like_N"/>
</dbReference>
<evidence type="ECO:0000313" key="4">
    <source>
        <dbReference type="EMBL" id="OGY42658.1"/>
    </source>
</evidence>
<feature type="domain" description="Glycosyl transferase family 1" evidence="2">
    <location>
        <begin position="196"/>
        <end position="356"/>
    </location>
</feature>
<comment type="caution">
    <text evidence="4">The sequence shown here is derived from an EMBL/GenBank/DDBJ whole genome shotgun (WGS) entry which is preliminary data.</text>
</comment>
<keyword evidence="1" id="KW-0808">Transferase</keyword>
<reference evidence="4 5" key="1">
    <citation type="journal article" date="2016" name="Nat. Commun.">
        <title>Thousands of microbial genomes shed light on interconnected biogeochemical processes in an aquifer system.</title>
        <authorList>
            <person name="Anantharaman K."/>
            <person name="Brown C.T."/>
            <person name="Hug L.A."/>
            <person name="Sharon I."/>
            <person name="Castelle C.J."/>
            <person name="Probst A.J."/>
            <person name="Thomas B.C."/>
            <person name="Singh A."/>
            <person name="Wilkins M.J."/>
            <person name="Karaoz U."/>
            <person name="Brodie E.L."/>
            <person name="Williams K.H."/>
            <person name="Hubbard S.S."/>
            <person name="Banfield J.F."/>
        </authorList>
    </citation>
    <scope>NUCLEOTIDE SEQUENCE [LARGE SCALE GENOMIC DNA]</scope>
</reference>
<dbReference type="Gene3D" id="3.40.50.2000">
    <property type="entry name" value="Glycogen Phosphorylase B"/>
    <property type="match status" value="2"/>
</dbReference>
<dbReference type="PANTHER" id="PTHR46401:SF2">
    <property type="entry name" value="GLYCOSYLTRANSFERASE WBBK-RELATED"/>
    <property type="match status" value="1"/>
</dbReference>
<dbReference type="EMBL" id="MHIA01000010">
    <property type="protein sequence ID" value="OGY42658.1"/>
    <property type="molecule type" value="Genomic_DNA"/>
</dbReference>
<evidence type="ECO:0008006" key="6">
    <source>
        <dbReference type="Google" id="ProtNLM"/>
    </source>
</evidence>